<dbReference type="GO" id="GO:0000981">
    <property type="term" value="F:DNA-binding transcription factor activity, RNA polymerase II-specific"/>
    <property type="evidence" value="ECO:0007669"/>
    <property type="project" value="InterPro"/>
</dbReference>
<feature type="region of interest" description="Disordered" evidence="1">
    <location>
        <begin position="114"/>
        <end position="229"/>
    </location>
</feature>
<feature type="compositionally biased region" description="Polar residues" evidence="1">
    <location>
        <begin position="114"/>
        <end position="129"/>
    </location>
</feature>
<feature type="region of interest" description="Disordered" evidence="1">
    <location>
        <begin position="269"/>
        <end position="315"/>
    </location>
</feature>
<feature type="compositionally biased region" description="Pro residues" evidence="1">
    <location>
        <begin position="342"/>
        <end position="353"/>
    </location>
</feature>
<feature type="compositionally biased region" description="Pro residues" evidence="1">
    <location>
        <begin position="39"/>
        <end position="57"/>
    </location>
</feature>
<dbReference type="SUPFAM" id="SSF57701">
    <property type="entry name" value="Zn2/Cys6 DNA-binding domain"/>
    <property type="match status" value="1"/>
</dbReference>
<dbReference type="Pfam" id="PF00172">
    <property type="entry name" value="Zn_clus"/>
    <property type="match status" value="1"/>
</dbReference>
<dbReference type="HOGENOM" id="CLU_725738_0_0_1"/>
<feature type="compositionally biased region" description="Basic and acidic residues" evidence="1">
    <location>
        <begin position="182"/>
        <end position="194"/>
    </location>
</feature>
<feature type="compositionally biased region" description="Polar residues" evidence="1">
    <location>
        <begin position="166"/>
        <end position="180"/>
    </location>
</feature>
<accession>A0A0C2YQE6</accession>
<dbReference type="PANTHER" id="PTHR47783:SF1">
    <property type="entry name" value="ZN(II)2CYS6 TRANSCRIPTION FACTOR (EUROFUNG)"/>
    <property type="match status" value="1"/>
</dbReference>
<keyword evidence="4" id="KW-1185">Reference proteome</keyword>
<feature type="compositionally biased region" description="Basic residues" evidence="1">
    <location>
        <begin position="269"/>
        <end position="284"/>
    </location>
</feature>
<dbReference type="PROSITE" id="PS50048">
    <property type="entry name" value="ZN2_CY6_FUNGAL_2"/>
    <property type="match status" value="1"/>
</dbReference>
<feature type="compositionally biased region" description="Polar residues" evidence="1">
    <location>
        <begin position="19"/>
        <end position="32"/>
    </location>
</feature>
<evidence type="ECO:0000256" key="1">
    <source>
        <dbReference type="SAM" id="MobiDB-lite"/>
    </source>
</evidence>
<feature type="region of interest" description="Disordered" evidence="1">
    <location>
        <begin position="1"/>
        <end position="99"/>
    </location>
</feature>
<dbReference type="CDD" id="cd00067">
    <property type="entry name" value="GAL4"/>
    <property type="match status" value="1"/>
</dbReference>
<evidence type="ECO:0000313" key="3">
    <source>
        <dbReference type="EMBL" id="KIM43222.1"/>
    </source>
</evidence>
<feature type="domain" description="Zn(2)-C6 fungal-type" evidence="2">
    <location>
        <begin position="234"/>
        <end position="264"/>
    </location>
</feature>
<dbReference type="EMBL" id="KN831776">
    <property type="protein sequence ID" value="KIM43222.1"/>
    <property type="molecule type" value="Genomic_DNA"/>
</dbReference>
<dbReference type="InterPro" id="IPR036864">
    <property type="entry name" value="Zn2-C6_fun-type_DNA-bd_sf"/>
</dbReference>
<dbReference type="Gene3D" id="4.10.240.10">
    <property type="entry name" value="Zn(2)-C6 fungal-type DNA-binding domain"/>
    <property type="match status" value="1"/>
</dbReference>
<dbReference type="Proteomes" id="UP000053424">
    <property type="component" value="Unassembled WGS sequence"/>
</dbReference>
<organism evidence="3 4">
    <name type="scientific">Hebeloma cylindrosporum</name>
    <dbReference type="NCBI Taxonomy" id="76867"/>
    <lineage>
        <taxon>Eukaryota</taxon>
        <taxon>Fungi</taxon>
        <taxon>Dikarya</taxon>
        <taxon>Basidiomycota</taxon>
        <taxon>Agaricomycotina</taxon>
        <taxon>Agaricomycetes</taxon>
        <taxon>Agaricomycetidae</taxon>
        <taxon>Agaricales</taxon>
        <taxon>Agaricineae</taxon>
        <taxon>Hymenogastraceae</taxon>
        <taxon>Hebeloma</taxon>
    </lineage>
</organism>
<name>A0A0C2YQE6_HEBCY</name>
<dbReference type="AlphaFoldDB" id="A0A0C2YQE6"/>
<dbReference type="GO" id="GO:0008270">
    <property type="term" value="F:zinc ion binding"/>
    <property type="evidence" value="ECO:0007669"/>
    <property type="project" value="InterPro"/>
</dbReference>
<gene>
    <name evidence="3" type="ORF">M413DRAFT_444032</name>
</gene>
<evidence type="ECO:0000313" key="4">
    <source>
        <dbReference type="Proteomes" id="UP000053424"/>
    </source>
</evidence>
<feature type="compositionally biased region" description="Basic and acidic residues" evidence="1">
    <location>
        <begin position="86"/>
        <end position="99"/>
    </location>
</feature>
<evidence type="ECO:0000259" key="2">
    <source>
        <dbReference type="PROSITE" id="PS50048"/>
    </source>
</evidence>
<protein>
    <recommendedName>
        <fullName evidence="2">Zn(2)-C6 fungal-type domain-containing protein</fullName>
    </recommendedName>
</protein>
<feature type="compositionally biased region" description="Pro residues" evidence="1">
    <location>
        <begin position="132"/>
        <end position="141"/>
    </location>
</feature>
<feature type="compositionally biased region" description="Basic and acidic residues" evidence="1">
    <location>
        <begin position="362"/>
        <end position="381"/>
    </location>
</feature>
<dbReference type="OrthoDB" id="39175at2759"/>
<dbReference type="STRING" id="686832.A0A0C2YQE6"/>
<reference evidence="3 4" key="1">
    <citation type="submission" date="2014-04" db="EMBL/GenBank/DDBJ databases">
        <authorList>
            <consortium name="DOE Joint Genome Institute"/>
            <person name="Kuo A."/>
            <person name="Gay G."/>
            <person name="Dore J."/>
            <person name="Kohler A."/>
            <person name="Nagy L.G."/>
            <person name="Floudas D."/>
            <person name="Copeland A."/>
            <person name="Barry K.W."/>
            <person name="Cichocki N."/>
            <person name="Veneault-Fourrey C."/>
            <person name="LaButti K."/>
            <person name="Lindquist E.A."/>
            <person name="Lipzen A."/>
            <person name="Lundell T."/>
            <person name="Morin E."/>
            <person name="Murat C."/>
            <person name="Sun H."/>
            <person name="Tunlid A."/>
            <person name="Henrissat B."/>
            <person name="Grigoriev I.V."/>
            <person name="Hibbett D.S."/>
            <person name="Martin F."/>
            <person name="Nordberg H.P."/>
            <person name="Cantor M.N."/>
            <person name="Hua S.X."/>
        </authorList>
    </citation>
    <scope>NUCLEOTIDE SEQUENCE [LARGE SCALE GENOMIC DNA]</scope>
    <source>
        <strain evidence="4">h7</strain>
    </source>
</reference>
<feature type="region of interest" description="Disordered" evidence="1">
    <location>
        <begin position="340"/>
        <end position="381"/>
    </location>
</feature>
<sequence>MDRQSSLPSSLIPHLYSAPRNSSTRTTLNSPDDLQRFIPPSPYNFPPPPPLPPPAPPRSSWREGEPGPSSLVHSRYPTRLPSHYDSFGRRNTTLEHDSSFADLIRRDQDRDSYFSFSNSQSTAYQSSHHFQPLPPLIPPLDEPSSSSSFSFDRHDAYSSYPPMGSPSISAPSSAHFTSPESPDIHSTYRSDTRSLDFGSNDEESSHKGKRRRQQSLDTDDNARKSRNPRKTAVACNFCRGRKLRCNGTKPSCYNCTVRKFECEYVPIQRRRGPGKAPKGSRSKKAAATQAQLQPQPTPPAHITDRPPNPVPEYELGSLAPELRPYTSVLSLDNVGFGFHPPDISPNYPPPPDPRLMRQYYSRSRESSEDRSEAEDMFRRMS</sequence>
<dbReference type="InterPro" id="IPR001138">
    <property type="entry name" value="Zn2Cys6_DnaBD"/>
</dbReference>
<feature type="compositionally biased region" description="Low complexity" evidence="1">
    <location>
        <begin position="285"/>
        <end position="294"/>
    </location>
</feature>
<dbReference type="PROSITE" id="PS00463">
    <property type="entry name" value="ZN2_CY6_FUNGAL_1"/>
    <property type="match status" value="1"/>
</dbReference>
<proteinExistence type="predicted"/>
<dbReference type="PANTHER" id="PTHR47783">
    <property type="entry name" value="ZN(II)2CYS6 TRANSCRIPTION FACTOR (EUROFUNG)-RELATED"/>
    <property type="match status" value="1"/>
</dbReference>
<reference evidence="4" key="2">
    <citation type="submission" date="2015-01" db="EMBL/GenBank/DDBJ databases">
        <title>Evolutionary Origins and Diversification of the Mycorrhizal Mutualists.</title>
        <authorList>
            <consortium name="DOE Joint Genome Institute"/>
            <consortium name="Mycorrhizal Genomics Consortium"/>
            <person name="Kohler A."/>
            <person name="Kuo A."/>
            <person name="Nagy L.G."/>
            <person name="Floudas D."/>
            <person name="Copeland A."/>
            <person name="Barry K.W."/>
            <person name="Cichocki N."/>
            <person name="Veneault-Fourrey C."/>
            <person name="LaButti K."/>
            <person name="Lindquist E.A."/>
            <person name="Lipzen A."/>
            <person name="Lundell T."/>
            <person name="Morin E."/>
            <person name="Murat C."/>
            <person name="Riley R."/>
            <person name="Ohm R."/>
            <person name="Sun H."/>
            <person name="Tunlid A."/>
            <person name="Henrissat B."/>
            <person name="Grigoriev I.V."/>
            <person name="Hibbett D.S."/>
            <person name="Martin F."/>
        </authorList>
    </citation>
    <scope>NUCLEOTIDE SEQUENCE [LARGE SCALE GENOMIC DNA]</scope>
    <source>
        <strain evidence="4">h7</strain>
    </source>
</reference>
<dbReference type="SMART" id="SM00066">
    <property type="entry name" value="GAL4"/>
    <property type="match status" value="1"/>
</dbReference>